<dbReference type="Pfam" id="PF01633">
    <property type="entry name" value="Choline_kinase"/>
    <property type="match status" value="1"/>
</dbReference>
<gene>
    <name evidence="1" type="ORF">OE88DRAFT_1807980</name>
</gene>
<evidence type="ECO:0000313" key="1">
    <source>
        <dbReference type="EMBL" id="TFK51169.1"/>
    </source>
</evidence>
<dbReference type="OrthoDB" id="5404599at2759"/>
<keyword evidence="2" id="KW-1185">Reference proteome</keyword>
<dbReference type="Gene3D" id="3.90.1200.10">
    <property type="match status" value="1"/>
</dbReference>
<dbReference type="Proteomes" id="UP000305948">
    <property type="component" value="Unassembled WGS sequence"/>
</dbReference>
<dbReference type="EMBL" id="ML213511">
    <property type="protein sequence ID" value="TFK51169.1"/>
    <property type="molecule type" value="Genomic_DNA"/>
</dbReference>
<evidence type="ECO:0008006" key="3">
    <source>
        <dbReference type="Google" id="ProtNLM"/>
    </source>
</evidence>
<dbReference type="PANTHER" id="PTHR21310:SF15">
    <property type="entry name" value="AMINOGLYCOSIDE PHOSPHOTRANSFERASE DOMAIN-CONTAINING PROTEIN"/>
    <property type="match status" value="1"/>
</dbReference>
<protein>
    <recommendedName>
        <fullName evidence="3">Aminoglycoside phosphotransferase domain-containing protein</fullName>
    </recommendedName>
</protein>
<proteinExistence type="predicted"/>
<dbReference type="InterPro" id="IPR051678">
    <property type="entry name" value="AGP_Transferase"/>
</dbReference>
<reference evidence="1 2" key="1">
    <citation type="journal article" date="2019" name="Nat. Ecol. Evol.">
        <title>Megaphylogeny resolves global patterns of mushroom evolution.</title>
        <authorList>
            <person name="Varga T."/>
            <person name="Krizsan K."/>
            <person name="Foldi C."/>
            <person name="Dima B."/>
            <person name="Sanchez-Garcia M."/>
            <person name="Sanchez-Ramirez S."/>
            <person name="Szollosi G.J."/>
            <person name="Szarkandi J.G."/>
            <person name="Papp V."/>
            <person name="Albert L."/>
            <person name="Andreopoulos W."/>
            <person name="Angelini C."/>
            <person name="Antonin V."/>
            <person name="Barry K.W."/>
            <person name="Bougher N.L."/>
            <person name="Buchanan P."/>
            <person name="Buyck B."/>
            <person name="Bense V."/>
            <person name="Catcheside P."/>
            <person name="Chovatia M."/>
            <person name="Cooper J."/>
            <person name="Damon W."/>
            <person name="Desjardin D."/>
            <person name="Finy P."/>
            <person name="Geml J."/>
            <person name="Haridas S."/>
            <person name="Hughes K."/>
            <person name="Justo A."/>
            <person name="Karasinski D."/>
            <person name="Kautmanova I."/>
            <person name="Kiss B."/>
            <person name="Kocsube S."/>
            <person name="Kotiranta H."/>
            <person name="LaButti K.M."/>
            <person name="Lechner B.E."/>
            <person name="Liimatainen K."/>
            <person name="Lipzen A."/>
            <person name="Lukacs Z."/>
            <person name="Mihaltcheva S."/>
            <person name="Morgado L.N."/>
            <person name="Niskanen T."/>
            <person name="Noordeloos M.E."/>
            <person name="Ohm R.A."/>
            <person name="Ortiz-Santana B."/>
            <person name="Ovrebo C."/>
            <person name="Racz N."/>
            <person name="Riley R."/>
            <person name="Savchenko A."/>
            <person name="Shiryaev A."/>
            <person name="Soop K."/>
            <person name="Spirin V."/>
            <person name="Szebenyi C."/>
            <person name="Tomsovsky M."/>
            <person name="Tulloss R.E."/>
            <person name="Uehling J."/>
            <person name="Grigoriev I.V."/>
            <person name="Vagvolgyi C."/>
            <person name="Papp T."/>
            <person name="Martin F.M."/>
            <person name="Miettinen O."/>
            <person name="Hibbett D.S."/>
            <person name="Nagy L.G."/>
        </authorList>
    </citation>
    <scope>NUCLEOTIDE SEQUENCE [LARGE SCALE GENOMIC DNA]</scope>
    <source>
        <strain evidence="1 2">OMC1185</strain>
    </source>
</reference>
<sequence length="433" mass="49198">MLVVHTIIWGIPRFIPSQLKSFLYAHLAKASARRGGQLFANIFRLPFNLVLKLSTEPTPNEAHGLRIAGSIPGVQAPLLIDYASTDTCSYTLMSWIEGDCCSDVWDDLTPADKQRIVRELRMQISVLRSRTVGRSRCICAASGASISDPHIPWVREDPQVFSSSSDFFKQVWVGLNFDRLRNTIKPAIQPLIDRDAVPIVFCHGDLLPKNLILPGGLSQRRRSNTALTIIDWEYSGWMPLPWEALKATWLVCDRDEEEWYGMMREVFPESLADLEADWLWRTKANIPILLPAEATRLVWGNVACIGDIYALYDTTRVLRDLFNQSVFKRVHVQGSMRDTFAFRRTMKSQEAISTVEELSFAYDEAEKSVDFEEELLEVHLKHAPRLKSLRINFSEDGNARSYPNEFQYALLRTLATSAPGTLRTLALINLVAH</sequence>
<name>A0A5C3N0A8_9AGAM</name>
<accession>A0A5C3N0A8</accession>
<organism evidence="1 2">
    <name type="scientific">Heliocybe sulcata</name>
    <dbReference type="NCBI Taxonomy" id="5364"/>
    <lineage>
        <taxon>Eukaryota</taxon>
        <taxon>Fungi</taxon>
        <taxon>Dikarya</taxon>
        <taxon>Basidiomycota</taxon>
        <taxon>Agaricomycotina</taxon>
        <taxon>Agaricomycetes</taxon>
        <taxon>Gloeophyllales</taxon>
        <taxon>Gloeophyllaceae</taxon>
        <taxon>Heliocybe</taxon>
    </lineage>
</organism>
<dbReference type="PANTHER" id="PTHR21310">
    <property type="entry name" value="AMINOGLYCOSIDE PHOSPHOTRANSFERASE-RELATED-RELATED"/>
    <property type="match status" value="1"/>
</dbReference>
<evidence type="ECO:0000313" key="2">
    <source>
        <dbReference type="Proteomes" id="UP000305948"/>
    </source>
</evidence>
<dbReference type="SUPFAM" id="SSF56112">
    <property type="entry name" value="Protein kinase-like (PK-like)"/>
    <property type="match status" value="1"/>
</dbReference>
<dbReference type="InterPro" id="IPR011009">
    <property type="entry name" value="Kinase-like_dom_sf"/>
</dbReference>
<dbReference type="AlphaFoldDB" id="A0A5C3N0A8"/>